<evidence type="ECO:0000256" key="2">
    <source>
        <dbReference type="ARBA" id="ARBA00013266"/>
    </source>
</evidence>
<dbReference type="InterPro" id="IPR011004">
    <property type="entry name" value="Trimer_LpxA-like_sf"/>
</dbReference>
<evidence type="ECO:0000256" key="5">
    <source>
        <dbReference type="ARBA" id="ARBA00023315"/>
    </source>
</evidence>
<comment type="catalytic activity">
    <reaction evidence="6">
        <text>L-serine + acetyl-CoA = O-acetyl-L-serine + CoA</text>
        <dbReference type="Rhea" id="RHEA:24560"/>
        <dbReference type="ChEBI" id="CHEBI:33384"/>
        <dbReference type="ChEBI" id="CHEBI:57287"/>
        <dbReference type="ChEBI" id="CHEBI:57288"/>
        <dbReference type="ChEBI" id="CHEBI:58340"/>
        <dbReference type="EC" id="2.3.1.30"/>
    </reaction>
</comment>
<dbReference type="EMBL" id="JAUOTP010000006">
    <property type="protein sequence ID" value="MDO6415588.1"/>
    <property type="molecule type" value="Genomic_DNA"/>
</dbReference>
<evidence type="ECO:0000256" key="1">
    <source>
        <dbReference type="ARBA" id="ARBA00007274"/>
    </source>
</evidence>
<evidence type="ECO:0000256" key="3">
    <source>
        <dbReference type="ARBA" id="ARBA00022605"/>
    </source>
</evidence>
<keyword evidence="8" id="KW-1185">Reference proteome</keyword>
<sequence>MGIEPDLTTGMGSYWRLDEVLAELRVVRENWRAAHPRNREHGSATFPSRRTLEEVMSILCGVLFPLRLGPSYVRADNEAAYVAETLENGLSHLYGQLRRELAYSSVGGAEEATDAEARRIIGAFAHDLPSIRTLLDTDVEAAFANDPAARSVDEMLLCYPSLLAIIHYRVASRLHRLGAPLVARIIGEIAHSDTGIDIHPGATIGHSIFIDHGTGLVIGETAVIGDRVRLHQSVTLGGPAGPLEEGRGRPRHPVIEDDVIIYAGATLLGRIVIGARSIVGGNVWLTETVPPDSRVEQARPTF</sequence>
<dbReference type="NCBIfam" id="NF041874">
    <property type="entry name" value="EPS_EpsC"/>
    <property type="match status" value="1"/>
</dbReference>
<name>A0ABT8YCN4_9SPHN</name>
<dbReference type="Gene3D" id="1.10.3130.10">
    <property type="entry name" value="serine acetyltransferase, domain 1"/>
    <property type="match status" value="1"/>
</dbReference>
<organism evidence="7 8">
    <name type="scientific">Sphingomonas natans</name>
    <dbReference type="NCBI Taxonomy" id="3063330"/>
    <lineage>
        <taxon>Bacteria</taxon>
        <taxon>Pseudomonadati</taxon>
        <taxon>Pseudomonadota</taxon>
        <taxon>Alphaproteobacteria</taxon>
        <taxon>Sphingomonadales</taxon>
        <taxon>Sphingomonadaceae</taxon>
        <taxon>Sphingomonas</taxon>
    </lineage>
</organism>
<dbReference type="SUPFAM" id="SSF51161">
    <property type="entry name" value="Trimeric LpxA-like enzymes"/>
    <property type="match status" value="1"/>
</dbReference>
<dbReference type="InterPro" id="IPR045304">
    <property type="entry name" value="LbH_SAT"/>
</dbReference>
<dbReference type="RefSeq" id="WP_303543707.1">
    <property type="nucleotide sequence ID" value="NZ_JAUOTP010000006.1"/>
</dbReference>
<reference evidence="7" key="1">
    <citation type="submission" date="2023-07" db="EMBL/GenBank/DDBJ databases">
        <authorList>
            <person name="Kim M."/>
        </authorList>
    </citation>
    <scope>NUCLEOTIDE SEQUENCE</scope>
    <source>
        <strain evidence="7">BIUV-7</strain>
    </source>
</reference>
<evidence type="ECO:0000313" key="7">
    <source>
        <dbReference type="EMBL" id="MDO6415588.1"/>
    </source>
</evidence>
<dbReference type="EC" id="2.3.1.30" evidence="2"/>
<evidence type="ECO:0000256" key="4">
    <source>
        <dbReference type="ARBA" id="ARBA00022679"/>
    </source>
</evidence>
<dbReference type="Gene3D" id="2.160.10.10">
    <property type="entry name" value="Hexapeptide repeat proteins"/>
    <property type="match status" value="1"/>
</dbReference>
<gene>
    <name evidence="7" type="primary">epsC</name>
    <name evidence="7" type="ORF">Q4F19_14455</name>
</gene>
<dbReference type="InterPro" id="IPR001451">
    <property type="entry name" value="Hexapep"/>
</dbReference>
<keyword evidence="4" id="KW-0808">Transferase</keyword>
<evidence type="ECO:0000256" key="6">
    <source>
        <dbReference type="ARBA" id="ARBA00049486"/>
    </source>
</evidence>
<keyword evidence="5" id="KW-0012">Acyltransferase</keyword>
<comment type="similarity">
    <text evidence="1">Belongs to the transferase hexapeptide repeat family.</text>
</comment>
<proteinExistence type="inferred from homology"/>
<protein>
    <recommendedName>
        <fullName evidence="2">serine O-acetyltransferase</fullName>
        <ecNumber evidence="2">2.3.1.30</ecNumber>
    </recommendedName>
</protein>
<dbReference type="InterPro" id="IPR053376">
    <property type="entry name" value="Serine_acetyltransferase"/>
</dbReference>
<dbReference type="InterPro" id="IPR042122">
    <property type="entry name" value="Ser_AcTrfase_N_sf"/>
</dbReference>
<keyword evidence="3" id="KW-0028">Amino-acid biosynthesis</keyword>
<comment type="caution">
    <text evidence="7">The sequence shown here is derived from an EMBL/GenBank/DDBJ whole genome shotgun (WGS) entry which is preliminary data.</text>
</comment>
<evidence type="ECO:0000313" key="8">
    <source>
        <dbReference type="Proteomes" id="UP001169764"/>
    </source>
</evidence>
<dbReference type="CDD" id="cd03354">
    <property type="entry name" value="LbH_SAT"/>
    <property type="match status" value="1"/>
</dbReference>
<accession>A0ABT8YCN4</accession>
<dbReference type="PANTHER" id="PTHR42811">
    <property type="entry name" value="SERINE ACETYLTRANSFERASE"/>
    <property type="match status" value="1"/>
</dbReference>
<dbReference type="Proteomes" id="UP001169764">
    <property type="component" value="Unassembled WGS sequence"/>
</dbReference>
<dbReference type="Pfam" id="PF00132">
    <property type="entry name" value="Hexapep"/>
    <property type="match status" value="1"/>
</dbReference>